<protein>
    <submittedName>
        <fullName evidence="1">Uncharacterized protein</fullName>
    </submittedName>
</protein>
<name>A0A9D3XYQ1_DREPO</name>
<keyword evidence="2" id="KW-1185">Reference proteome</keyword>
<gene>
    <name evidence="1" type="ORF">DPMN_190712</name>
</gene>
<comment type="caution">
    <text evidence="1">The sequence shown here is derived from an EMBL/GenBank/DDBJ whole genome shotgun (WGS) entry which is preliminary data.</text>
</comment>
<organism evidence="1 2">
    <name type="scientific">Dreissena polymorpha</name>
    <name type="common">Zebra mussel</name>
    <name type="synonym">Mytilus polymorpha</name>
    <dbReference type="NCBI Taxonomy" id="45954"/>
    <lineage>
        <taxon>Eukaryota</taxon>
        <taxon>Metazoa</taxon>
        <taxon>Spiralia</taxon>
        <taxon>Lophotrochozoa</taxon>
        <taxon>Mollusca</taxon>
        <taxon>Bivalvia</taxon>
        <taxon>Autobranchia</taxon>
        <taxon>Heteroconchia</taxon>
        <taxon>Euheterodonta</taxon>
        <taxon>Imparidentia</taxon>
        <taxon>Neoheterodontei</taxon>
        <taxon>Myida</taxon>
        <taxon>Dreissenoidea</taxon>
        <taxon>Dreissenidae</taxon>
        <taxon>Dreissena</taxon>
    </lineage>
</organism>
<dbReference type="AlphaFoldDB" id="A0A9D3XYQ1"/>
<dbReference type="EMBL" id="JAIWYP010000067">
    <property type="protein sequence ID" value="KAH3690359.1"/>
    <property type="molecule type" value="Genomic_DNA"/>
</dbReference>
<evidence type="ECO:0000313" key="1">
    <source>
        <dbReference type="EMBL" id="KAH3690359.1"/>
    </source>
</evidence>
<sequence length="92" mass="10232">MTSCGINLRGGIGNNLKADLVNEFLNREFKESISSVGARATADTLERHGKISGGFSREVQETYTNLVESCVKQFSGKKEFRREEDLKAIVTF</sequence>
<dbReference type="Proteomes" id="UP000828390">
    <property type="component" value="Unassembled WGS sequence"/>
</dbReference>
<reference evidence="1" key="2">
    <citation type="submission" date="2020-11" db="EMBL/GenBank/DDBJ databases">
        <authorList>
            <person name="McCartney M.A."/>
            <person name="Auch B."/>
            <person name="Kono T."/>
            <person name="Mallez S."/>
            <person name="Becker A."/>
            <person name="Gohl D.M."/>
            <person name="Silverstein K.A.T."/>
            <person name="Koren S."/>
            <person name="Bechman K.B."/>
            <person name="Herman A."/>
            <person name="Abrahante J.E."/>
            <person name="Garbe J."/>
        </authorList>
    </citation>
    <scope>NUCLEOTIDE SEQUENCE</scope>
    <source>
        <strain evidence="1">Duluth1</strain>
        <tissue evidence="1">Whole animal</tissue>
    </source>
</reference>
<reference evidence="1" key="1">
    <citation type="journal article" date="2019" name="bioRxiv">
        <title>The Genome of the Zebra Mussel, Dreissena polymorpha: A Resource for Invasive Species Research.</title>
        <authorList>
            <person name="McCartney M.A."/>
            <person name="Auch B."/>
            <person name="Kono T."/>
            <person name="Mallez S."/>
            <person name="Zhang Y."/>
            <person name="Obille A."/>
            <person name="Becker A."/>
            <person name="Abrahante J.E."/>
            <person name="Garbe J."/>
            <person name="Badalamenti J.P."/>
            <person name="Herman A."/>
            <person name="Mangelson H."/>
            <person name="Liachko I."/>
            <person name="Sullivan S."/>
            <person name="Sone E.D."/>
            <person name="Koren S."/>
            <person name="Silverstein K.A.T."/>
            <person name="Beckman K.B."/>
            <person name="Gohl D.M."/>
        </authorList>
    </citation>
    <scope>NUCLEOTIDE SEQUENCE</scope>
    <source>
        <strain evidence="1">Duluth1</strain>
        <tissue evidence="1">Whole animal</tissue>
    </source>
</reference>
<evidence type="ECO:0000313" key="2">
    <source>
        <dbReference type="Proteomes" id="UP000828390"/>
    </source>
</evidence>
<proteinExistence type="predicted"/>
<accession>A0A9D3XYQ1</accession>